<reference evidence="9 10" key="1">
    <citation type="submission" date="2020-08" db="EMBL/GenBank/DDBJ databases">
        <authorList>
            <person name="Newling K."/>
            <person name="Davey J."/>
            <person name="Forrester S."/>
        </authorList>
    </citation>
    <scope>NUCLEOTIDE SEQUENCE [LARGE SCALE GENOMIC DNA]</scope>
    <source>
        <strain evidence="10">Crithidia deanei Carvalho (ATCC PRA-265)</strain>
    </source>
</reference>
<dbReference type="Gene3D" id="3.30.200.20">
    <property type="entry name" value="Phosphorylase Kinase, domain 1"/>
    <property type="match status" value="1"/>
</dbReference>
<sequence>MVTTNHTLSHISRMEDSNLNHHSNPNPHTNSSNSNSNTVHSNSSLSFPTKYFRAEGTTRTGNNNNNNYMIAPRKRSLELMTRLNDLDLDGSVGCLTPQTMTEGGMAFPQTPLMKDCATPTLSQSLLRTPSNYYQTMKRPQQLMRASQDALELSQVNTEYSTFFARRILTDYREVRELGRGAFGRVSLYEEVSSGSLVAVKYSGPLWSSDLERRYRRERSVLNLVRGLPHVVELTAAWEESCEVGEGRPATAMYLQLEYCPGGSVAGVAAARREQQQPWLEEELLTFLAHMVIALHALHSRQIAHVDFKPDNILLDAQQQYKLSDFGCSVLLDDEGRPRREEWYTNNNNKEMDLQEVGPQWSCASVDEGDCRYLCSDMLNGKTHLTAGDMFSLGVTLYELMSGRPLPKNGDEFLQLRRQIPTAFLQQRGYSDRLIHVVASLMADDPTARPTAQQLLLYLRPSPVQCQLLADRELLTQTAVQYAQADRPKEMERELRYLAAVSEATTYFLQTLLAGDLAPPNTHGAPMRSQAPKNGNREEACTPVNQPDPHGVSW</sequence>
<dbReference type="VEuPathDB" id="TriTrypDB:ADEAN_000316000"/>
<dbReference type="PROSITE" id="PS00107">
    <property type="entry name" value="PROTEIN_KINASE_ATP"/>
    <property type="match status" value="1"/>
</dbReference>
<evidence type="ECO:0000256" key="3">
    <source>
        <dbReference type="ARBA" id="ARBA00022777"/>
    </source>
</evidence>
<dbReference type="PANTHER" id="PTHR11042:SF186">
    <property type="entry name" value="KINASE, PUTATIVE-RELATED"/>
    <property type="match status" value="1"/>
</dbReference>
<dbReference type="InterPro" id="IPR000719">
    <property type="entry name" value="Prot_kinase_dom"/>
</dbReference>
<dbReference type="GO" id="GO:0004672">
    <property type="term" value="F:protein kinase activity"/>
    <property type="evidence" value="ECO:0007669"/>
    <property type="project" value="InterPro"/>
</dbReference>
<feature type="region of interest" description="Disordered" evidence="7">
    <location>
        <begin position="518"/>
        <end position="553"/>
    </location>
</feature>
<dbReference type="InterPro" id="IPR011009">
    <property type="entry name" value="Kinase-like_dom_sf"/>
</dbReference>
<feature type="domain" description="Protein kinase" evidence="8">
    <location>
        <begin position="171"/>
        <end position="464"/>
    </location>
</feature>
<dbReference type="Gene3D" id="1.10.510.10">
    <property type="entry name" value="Transferase(Phosphotransferase) domain 1"/>
    <property type="match status" value="1"/>
</dbReference>
<dbReference type="InterPro" id="IPR017441">
    <property type="entry name" value="Protein_kinase_ATP_BS"/>
</dbReference>
<keyword evidence="4 6" id="KW-0067">ATP-binding</keyword>
<dbReference type="GO" id="GO:0005737">
    <property type="term" value="C:cytoplasm"/>
    <property type="evidence" value="ECO:0007669"/>
    <property type="project" value="TreeGrafter"/>
</dbReference>
<dbReference type="Pfam" id="PF00069">
    <property type="entry name" value="Pkinase"/>
    <property type="match status" value="1"/>
</dbReference>
<dbReference type="InterPro" id="IPR050339">
    <property type="entry name" value="CC_SR_Kinase"/>
</dbReference>
<dbReference type="InterPro" id="IPR008271">
    <property type="entry name" value="Ser/Thr_kinase_AS"/>
</dbReference>
<keyword evidence="2 6" id="KW-0547">Nucleotide-binding</keyword>
<evidence type="ECO:0000256" key="6">
    <source>
        <dbReference type="PROSITE-ProRule" id="PRU10141"/>
    </source>
</evidence>
<keyword evidence="1" id="KW-0808">Transferase</keyword>
<dbReference type="GO" id="GO:0005524">
    <property type="term" value="F:ATP binding"/>
    <property type="evidence" value="ECO:0007669"/>
    <property type="project" value="UniProtKB-UniRule"/>
</dbReference>
<evidence type="ECO:0000313" key="9">
    <source>
        <dbReference type="EMBL" id="CAD2215705.1"/>
    </source>
</evidence>
<name>A0A7G2C8D2_9TRYP</name>
<protein>
    <submittedName>
        <fullName evidence="9">Protein kinase domain/Protein tyrosine kinase, putative</fullName>
    </submittedName>
</protein>
<dbReference type="Proteomes" id="UP000515908">
    <property type="component" value="Chromosome 05"/>
</dbReference>
<evidence type="ECO:0000313" key="10">
    <source>
        <dbReference type="Proteomes" id="UP000515908"/>
    </source>
</evidence>
<accession>A0A7G2C8D2</accession>
<dbReference type="SUPFAM" id="SSF56112">
    <property type="entry name" value="Protein kinase-like (PK-like)"/>
    <property type="match status" value="1"/>
</dbReference>
<proteinExistence type="inferred from homology"/>
<evidence type="ECO:0000256" key="4">
    <source>
        <dbReference type="ARBA" id="ARBA00022840"/>
    </source>
</evidence>
<feature type="region of interest" description="Disordered" evidence="7">
    <location>
        <begin position="16"/>
        <end position="44"/>
    </location>
</feature>
<dbReference type="GO" id="GO:0005634">
    <property type="term" value="C:nucleus"/>
    <property type="evidence" value="ECO:0007669"/>
    <property type="project" value="TreeGrafter"/>
</dbReference>
<gene>
    <name evidence="9" type="ORF">ADEAN_000316000</name>
</gene>
<organism evidence="9 10">
    <name type="scientific">Angomonas deanei</name>
    <dbReference type="NCBI Taxonomy" id="59799"/>
    <lineage>
        <taxon>Eukaryota</taxon>
        <taxon>Discoba</taxon>
        <taxon>Euglenozoa</taxon>
        <taxon>Kinetoplastea</taxon>
        <taxon>Metakinetoplastina</taxon>
        <taxon>Trypanosomatida</taxon>
        <taxon>Trypanosomatidae</taxon>
        <taxon>Strigomonadinae</taxon>
        <taxon>Angomonas</taxon>
    </lineage>
</organism>
<evidence type="ECO:0000256" key="2">
    <source>
        <dbReference type="ARBA" id="ARBA00022741"/>
    </source>
</evidence>
<dbReference type="PANTHER" id="PTHR11042">
    <property type="entry name" value="EUKARYOTIC TRANSLATION INITIATION FACTOR 2-ALPHA KINASE EIF2-ALPHA KINASE -RELATED"/>
    <property type="match status" value="1"/>
</dbReference>
<evidence type="ECO:0000256" key="5">
    <source>
        <dbReference type="ARBA" id="ARBA00037982"/>
    </source>
</evidence>
<evidence type="ECO:0000259" key="8">
    <source>
        <dbReference type="PROSITE" id="PS50011"/>
    </source>
</evidence>
<feature type="compositionally biased region" description="Low complexity" evidence="7">
    <location>
        <begin position="20"/>
        <end position="44"/>
    </location>
</feature>
<evidence type="ECO:0000256" key="1">
    <source>
        <dbReference type="ARBA" id="ARBA00022679"/>
    </source>
</evidence>
<keyword evidence="3 9" id="KW-0418">Kinase</keyword>
<dbReference type="AlphaFoldDB" id="A0A7G2C8D2"/>
<feature type="binding site" evidence="6">
    <location>
        <position position="200"/>
    </location>
    <ligand>
        <name>ATP</name>
        <dbReference type="ChEBI" id="CHEBI:30616"/>
    </ligand>
</feature>
<evidence type="ECO:0000256" key="7">
    <source>
        <dbReference type="SAM" id="MobiDB-lite"/>
    </source>
</evidence>
<dbReference type="EMBL" id="LR877149">
    <property type="protein sequence ID" value="CAD2215705.1"/>
    <property type="molecule type" value="Genomic_DNA"/>
</dbReference>
<keyword evidence="10" id="KW-1185">Reference proteome</keyword>
<dbReference type="PROSITE" id="PS50011">
    <property type="entry name" value="PROTEIN_KINASE_DOM"/>
    <property type="match status" value="1"/>
</dbReference>
<dbReference type="PROSITE" id="PS00108">
    <property type="entry name" value="PROTEIN_KINASE_ST"/>
    <property type="match status" value="1"/>
</dbReference>
<comment type="similarity">
    <text evidence="5">Belongs to the protein kinase superfamily. Ser/Thr protein kinase family. GCN2 subfamily.</text>
</comment>